<dbReference type="AlphaFoldDB" id="A0AAW0WEW8"/>
<accession>A0AAW0WEW8</accession>
<comment type="caution">
    <text evidence="2">The sequence shown here is derived from an EMBL/GenBank/DDBJ whole genome shotgun (WGS) entry which is preliminary data.</text>
</comment>
<evidence type="ECO:0000256" key="1">
    <source>
        <dbReference type="SAM" id="MobiDB-lite"/>
    </source>
</evidence>
<proteinExistence type="predicted"/>
<feature type="region of interest" description="Disordered" evidence="1">
    <location>
        <begin position="63"/>
        <end position="205"/>
    </location>
</feature>
<evidence type="ECO:0000313" key="2">
    <source>
        <dbReference type="EMBL" id="KAK8730663.1"/>
    </source>
</evidence>
<evidence type="ECO:0000313" key="3">
    <source>
        <dbReference type="Proteomes" id="UP001445076"/>
    </source>
</evidence>
<feature type="compositionally biased region" description="Basic and acidic residues" evidence="1">
    <location>
        <begin position="79"/>
        <end position="96"/>
    </location>
</feature>
<dbReference type="Proteomes" id="UP001445076">
    <property type="component" value="Unassembled WGS sequence"/>
</dbReference>
<feature type="region of interest" description="Disordered" evidence="1">
    <location>
        <begin position="1"/>
        <end position="26"/>
    </location>
</feature>
<feature type="compositionally biased region" description="Low complexity" evidence="1">
    <location>
        <begin position="196"/>
        <end position="205"/>
    </location>
</feature>
<organism evidence="2 3">
    <name type="scientific">Cherax quadricarinatus</name>
    <name type="common">Australian red claw crayfish</name>
    <dbReference type="NCBI Taxonomy" id="27406"/>
    <lineage>
        <taxon>Eukaryota</taxon>
        <taxon>Metazoa</taxon>
        <taxon>Ecdysozoa</taxon>
        <taxon>Arthropoda</taxon>
        <taxon>Crustacea</taxon>
        <taxon>Multicrustacea</taxon>
        <taxon>Malacostraca</taxon>
        <taxon>Eumalacostraca</taxon>
        <taxon>Eucarida</taxon>
        <taxon>Decapoda</taxon>
        <taxon>Pleocyemata</taxon>
        <taxon>Astacidea</taxon>
        <taxon>Parastacoidea</taxon>
        <taxon>Parastacidae</taxon>
        <taxon>Cherax</taxon>
    </lineage>
</organism>
<keyword evidence="3" id="KW-1185">Reference proteome</keyword>
<sequence>MERAKLVDTMEEDLETETGTQQKPASKVRVTFYESSKPLVVTSPEPSEFDQYFPQDLIMASPITDAHTPAFDRQLSTDSGRDNPFRPDGDISREADEIVQLIKSGRPLQGQAGQRPGDFTDSIDGPQSSPTGKEAVTEPLFSPKDASPQQQQQPQQLQQQHQPTPTAVPTKPLMDSTPSPPGKAGANGSAAPENSTPGTVEVTHVTVTPTDAAHVEHVVIKKKSKCNCCVIQ</sequence>
<feature type="compositionally biased region" description="Low complexity" evidence="1">
    <location>
        <begin position="148"/>
        <end position="163"/>
    </location>
</feature>
<protein>
    <submittedName>
        <fullName evidence="2">Uncharacterized protein</fullName>
    </submittedName>
</protein>
<reference evidence="2 3" key="1">
    <citation type="journal article" date="2024" name="BMC Genomics">
        <title>Genome assembly of redclaw crayfish (Cherax quadricarinatus) provides insights into its immune adaptation and hypoxia tolerance.</title>
        <authorList>
            <person name="Liu Z."/>
            <person name="Zheng J."/>
            <person name="Li H."/>
            <person name="Fang K."/>
            <person name="Wang S."/>
            <person name="He J."/>
            <person name="Zhou D."/>
            <person name="Weng S."/>
            <person name="Chi M."/>
            <person name="Gu Z."/>
            <person name="He J."/>
            <person name="Li F."/>
            <person name="Wang M."/>
        </authorList>
    </citation>
    <scope>NUCLEOTIDE SEQUENCE [LARGE SCALE GENOMIC DNA]</scope>
    <source>
        <strain evidence="2">ZL_2023a</strain>
    </source>
</reference>
<gene>
    <name evidence="2" type="ORF">OTU49_007862</name>
</gene>
<name>A0AAW0WEW8_CHEQU</name>
<dbReference type="EMBL" id="JARKIK010000063">
    <property type="protein sequence ID" value="KAK8730663.1"/>
    <property type="molecule type" value="Genomic_DNA"/>
</dbReference>